<proteinExistence type="predicted"/>
<feature type="non-terminal residue" evidence="3">
    <location>
        <position position="1"/>
    </location>
</feature>
<dbReference type="AlphaFoldDB" id="A0A9P4PYK7"/>
<feature type="domain" description="Flavin reductase like" evidence="2">
    <location>
        <begin position="6"/>
        <end position="88"/>
    </location>
</feature>
<keyword evidence="4" id="KW-1185">Reference proteome</keyword>
<dbReference type="InterPro" id="IPR050268">
    <property type="entry name" value="NADH-dep_flavin_reductase"/>
</dbReference>
<organism evidence="3 4">
    <name type="scientific">Polychaeton citri CBS 116435</name>
    <dbReference type="NCBI Taxonomy" id="1314669"/>
    <lineage>
        <taxon>Eukaryota</taxon>
        <taxon>Fungi</taxon>
        <taxon>Dikarya</taxon>
        <taxon>Ascomycota</taxon>
        <taxon>Pezizomycotina</taxon>
        <taxon>Dothideomycetes</taxon>
        <taxon>Dothideomycetidae</taxon>
        <taxon>Capnodiales</taxon>
        <taxon>Capnodiaceae</taxon>
        <taxon>Polychaeton</taxon>
    </lineage>
</organism>
<evidence type="ECO:0000259" key="2">
    <source>
        <dbReference type="Pfam" id="PF01613"/>
    </source>
</evidence>
<dbReference type="SUPFAM" id="SSF50475">
    <property type="entry name" value="FMN-binding split barrel"/>
    <property type="match status" value="1"/>
</dbReference>
<sequence length="91" mass="9889">VKSVCRSLTYPVVVITTRDSQPDRPVPLEVLCRGVTVSSFSTVAMNPGPFVTFNLRSDSRTLQAIKKTEEVMIHVLAATPAGARLANVFTK</sequence>
<dbReference type="InterPro" id="IPR002563">
    <property type="entry name" value="Flavin_Rdtase-like_dom"/>
</dbReference>
<dbReference type="Pfam" id="PF01613">
    <property type="entry name" value="Flavin_Reduct"/>
    <property type="match status" value="1"/>
</dbReference>
<dbReference type="InterPro" id="IPR012349">
    <property type="entry name" value="Split_barrel_FMN-bd"/>
</dbReference>
<dbReference type="OrthoDB" id="2015405at2759"/>
<accession>A0A9P4PYK7</accession>
<dbReference type="EMBL" id="MU003888">
    <property type="protein sequence ID" value="KAF2716195.1"/>
    <property type="molecule type" value="Genomic_DNA"/>
</dbReference>
<feature type="non-terminal residue" evidence="3">
    <location>
        <position position="91"/>
    </location>
</feature>
<dbReference type="GO" id="GO:0010181">
    <property type="term" value="F:FMN binding"/>
    <property type="evidence" value="ECO:0007669"/>
    <property type="project" value="InterPro"/>
</dbReference>
<reference evidence="3" key="1">
    <citation type="journal article" date="2020" name="Stud. Mycol.">
        <title>101 Dothideomycetes genomes: a test case for predicting lifestyles and emergence of pathogens.</title>
        <authorList>
            <person name="Haridas S."/>
            <person name="Albert R."/>
            <person name="Binder M."/>
            <person name="Bloem J."/>
            <person name="Labutti K."/>
            <person name="Salamov A."/>
            <person name="Andreopoulos B."/>
            <person name="Baker S."/>
            <person name="Barry K."/>
            <person name="Bills G."/>
            <person name="Bluhm B."/>
            <person name="Cannon C."/>
            <person name="Castanera R."/>
            <person name="Culley D."/>
            <person name="Daum C."/>
            <person name="Ezra D."/>
            <person name="Gonzalez J."/>
            <person name="Henrissat B."/>
            <person name="Kuo A."/>
            <person name="Liang C."/>
            <person name="Lipzen A."/>
            <person name="Lutzoni F."/>
            <person name="Magnuson J."/>
            <person name="Mondo S."/>
            <person name="Nolan M."/>
            <person name="Ohm R."/>
            <person name="Pangilinan J."/>
            <person name="Park H.-J."/>
            <person name="Ramirez L."/>
            <person name="Alfaro M."/>
            <person name="Sun H."/>
            <person name="Tritt A."/>
            <person name="Yoshinaga Y."/>
            <person name="Zwiers L.-H."/>
            <person name="Turgeon B."/>
            <person name="Goodwin S."/>
            <person name="Spatafora J."/>
            <person name="Crous P."/>
            <person name="Grigoriev I."/>
        </authorList>
    </citation>
    <scope>NUCLEOTIDE SEQUENCE</scope>
    <source>
        <strain evidence="3">CBS 116435</strain>
    </source>
</reference>
<dbReference type="Proteomes" id="UP000799441">
    <property type="component" value="Unassembled WGS sequence"/>
</dbReference>
<name>A0A9P4PYK7_9PEZI</name>
<protein>
    <recommendedName>
        <fullName evidence="2">Flavin reductase like domain-containing protein</fullName>
    </recommendedName>
</protein>
<dbReference type="PANTHER" id="PTHR30466">
    <property type="entry name" value="FLAVIN REDUCTASE"/>
    <property type="match status" value="1"/>
</dbReference>
<evidence type="ECO:0000256" key="1">
    <source>
        <dbReference type="ARBA" id="ARBA00023002"/>
    </source>
</evidence>
<dbReference type="GO" id="GO:0042602">
    <property type="term" value="F:riboflavin reductase (NADPH) activity"/>
    <property type="evidence" value="ECO:0007669"/>
    <property type="project" value="TreeGrafter"/>
</dbReference>
<evidence type="ECO:0000313" key="3">
    <source>
        <dbReference type="EMBL" id="KAF2716195.1"/>
    </source>
</evidence>
<keyword evidence="1" id="KW-0560">Oxidoreductase</keyword>
<comment type="caution">
    <text evidence="3">The sequence shown here is derived from an EMBL/GenBank/DDBJ whole genome shotgun (WGS) entry which is preliminary data.</text>
</comment>
<dbReference type="Gene3D" id="2.30.110.10">
    <property type="entry name" value="Electron Transport, Fmn-binding Protein, Chain A"/>
    <property type="match status" value="1"/>
</dbReference>
<gene>
    <name evidence="3" type="ORF">K431DRAFT_212711</name>
</gene>
<evidence type="ECO:0000313" key="4">
    <source>
        <dbReference type="Proteomes" id="UP000799441"/>
    </source>
</evidence>
<dbReference type="PANTHER" id="PTHR30466:SF1">
    <property type="entry name" value="FMN REDUCTASE (NADH) RUTF"/>
    <property type="match status" value="1"/>
</dbReference>